<protein>
    <submittedName>
        <fullName evidence="1">Uncharacterized protein</fullName>
    </submittedName>
</protein>
<evidence type="ECO:0000313" key="2">
    <source>
        <dbReference type="Proteomes" id="UP001211711"/>
    </source>
</evidence>
<name>A0ABT4ZSS2_9CYAN</name>
<gene>
    <name evidence="1" type="ORF">PN497_13840</name>
</gene>
<reference evidence="1 2" key="1">
    <citation type="submission" date="2023-01" db="EMBL/GenBank/DDBJ databases">
        <title>Genomes from the Australian National Cyanobacteria Reference Collection.</title>
        <authorList>
            <person name="Willis A."/>
            <person name="Lee E.M.F."/>
        </authorList>
    </citation>
    <scope>NUCLEOTIDE SEQUENCE [LARGE SCALE GENOMIC DNA]</scope>
    <source>
        <strain evidence="1 2">CS-549</strain>
    </source>
</reference>
<dbReference type="RefSeq" id="WP_096566323.1">
    <property type="nucleotide sequence ID" value="NZ_JAQMTI010000167.1"/>
</dbReference>
<keyword evidence="2" id="KW-1185">Reference proteome</keyword>
<organism evidence="1 2">
    <name type="scientific">Sphaerospermopsis kisseleviana CS-549</name>
    <dbReference type="NCBI Taxonomy" id="3021783"/>
    <lineage>
        <taxon>Bacteria</taxon>
        <taxon>Bacillati</taxon>
        <taxon>Cyanobacteriota</taxon>
        <taxon>Cyanophyceae</taxon>
        <taxon>Nostocales</taxon>
        <taxon>Aphanizomenonaceae</taxon>
        <taxon>Sphaerospermopsis</taxon>
        <taxon>Sphaerospermopsis kisseleviana</taxon>
    </lineage>
</organism>
<dbReference type="Proteomes" id="UP001211711">
    <property type="component" value="Unassembled WGS sequence"/>
</dbReference>
<comment type="caution">
    <text evidence="1">The sequence shown here is derived from an EMBL/GenBank/DDBJ whole genome shotgun (WGS) entry which is preliminary data.</text>
</comment>
<evidence type="ECO:0000313" key="1">
    <source>
        <dbReference type="EMBL" id="MDB9442435.1"/>
    </source>
</evidence>
<accession>A0ABT4ZSS2</accession>
<dbReference type="EMBL" id="JAQMTI010000167">
    <property type="protein sequence ID" value="MDB9442435.1"/>
    <property type="molecule type" value="Genomic_DNA"/>
</dbReference>
<proteinExistence type="predicted"/>
<sequence>MNFNNIDKQINITQDGKDNTIIITIPSQPTQLQANPFTPPQPREGGLFGGEEELNCMQS</sequence>